<dbReference type="AlphaFoldDB" id="A0A0F8Y2M7"/>
<evidence type="ECO:0000256" key="4">
    <source>
        <dbReference type="ARBA" id="ARBA00023136"/>
    </source>
</evidence>
<feature type="non-terminal residue" evidence="7">
    <location>
        <position position="1"/>
    </location>
</feature>
<name>A0A0F8Y2M7_9ZZZZ</name>
<evidence type="ECO:0000256" key="5">
    <source>
        <dbReference type="SAM" id="Phobius"/>
    </source>
</evidence>
<comment type="caution">
    <text evidence="7">The sequence shown here is derived from an EMBL/GenBank/DDBJ whole genome shotgun (WGS) entry which is preliminary data.</text>
</comment>
<keyword evidence="3 5" id="KW-1133">Transmembrane helix</keyword>
<reference evidence="7" key="1">
    <citation type="journal article" date="2015" name="Nature">
        <title>Complex archaea that bridge the gap between prokaryotes and eukaryotes.</title>
        <authorList>
            <person name="Spang A."/>
            <person name="Saw J.H."/>
            <person name="Jorgensen S.L."/>
            <person name="Zaremba-Niedzwiedzka K."/>
            <person name="Martijn J."/>
            <person name="Lind A.E."/>
            <person name="van Eijk R."/>
            <person name="Schleper C."/>
            <person name="Guy L."/>
            <person name="Ettema T.J."/>
        </authorList>
    </citation>
    <scope>NUCLEOTIDE SEQUENCE</scope>
</reference>
<dbReference type="EMBL" id="LAZR01055821">
    <property type="protein sequence ID" value="KKK75533.1"/>
    <property type="molecule type" value="Genomic_DNA"/>
</dbReference>
<keyword evidence="4 5" id="KW-0472">Membrane</keyword>
<proteinExistence type="predicted"/>
<evidence type="ECO:0000313" key="7">
    <source>
        <dbReference type="EMBL" id="KKK75533.1"/>
    </source>
</evidence>
<accession>A0A0F8Y2M7</accession>
<feature type="transmembrane region" description="Helical" evidence="5">
    <location>
        <begin position="15"/>
        <end position="34"/>
    </location>
</feature>
<evidence type="ECO:0000256" key="3">
    <source>
        <dbReference type="ARBA" id="ARBA00022989"/>
    </source>
</evidence>
<gene>
    <name evidence="7" type="ORF">LCGC14_2872780</name>
</gene>
<protein>
    <recommendedName>
        <fullName evidence="6">Lipopolysaccharide assembly protein A domain-containing protein</fullName>
    </recommendedName>
</protein>
<dbReference type="Pfam" id="PF06305">
    <property type="entry name" value="LapA_dom"/>
    <property type="match status" value="1"/>
</dbReference>
<evidence type="ECO:0000259" key="6">
    <source>
        <dbReference type="Pfam" id="PF06305"/>
    </source>
</evidence>
<evidence type="ECO:0000256" key="2">
    <source>
        <dbReference type="ARBA" id="ARBA00022692"/>
    </source>
</evidence>
<keyword evidence="1" id="KW-1003">Cell membrane</keyword>
<evidence type="ECO:0000256" key="1">
    <source>
        <dbReference type="ARBA" id="ARBA00022475"/>
    </source>
</evidence>
<organism evidence="7">
    <name type="scientific">marine sediment metagenome</name>
    <dbReference type="NCBI Taxonomy" id="412755"/>
    <lineage>
        <taxon>unclassified sequences</taxon>
        <taxon>metagenomes</taxon>
        <taxon>ecological metagenomes</taxon>
    </lineage>
</organism>
<keyword evidence="2 5" id="KW-0812">Transmembrane</keyword>
<feature type="domain" description="Lipopolysaccharide assembly protein A" evidence="6">
    <location>
        <begin position="31"/>
        <end position="70"/>
    </location>
</feature>
<dbReference type="InterPro" id="IPR010445">
    <property type="entry name" value="LapA_dom"/>
</dbReference>
<sequence>LSFEPYKPLSMQKKLIFLIAFMVLIAVFALQNSMEVEIKLWFWSVRTSMVLILILTFAAGAIAGILFSLPGRPKETPVSHAPGDEVALEVKNPKDLDEFEDVGN</sequence>
<dbReference type="GO" id="GO:0005886">
    <property type="term" value="C:plasma membrane"/>
    <property type="evidence" value="ECO:0007669"/>
    <property type="project" value="InterPro"/>
</dbReference>
<feature type="transmembrane region" description="Helical" evidence="5">
    <location>
        <begin position="40"/>
        <end position="67"/>
    </location>
</feature>